<dbReference type="Gene3D" id="3.30.300.30">
    <property type="match status" value="1"/>
</dbReference>
<accession>A0A392TXL2</accession>
<protein>
    <submittedName>
        <fullName evidence="5">Long-chain acyl-CoA synthetase</fullName>
    </submittedName>
</protein>
<comment type="similarity">
    <text evidence="1">Belongs to the ATP-dependent AMP-binding enzyme family.</text>
</comment>
<keyword evidence="6" id="KW-1185">Reference proteome</keyword>
<dbReference type="Proteomes" id="UP000265520">
    <property type="component" value="Unassembled WGS sequence"/>
</dbReference>
<organism evidence="5 6">
    <name type="scientific">Trifolium medium</name>
    <dbReference type="NCBI Taxonomy" id="97028"/>
    <lineage>
        <taxon>Eukaryota</taxon>
        <taxon>Viridiplantae</taxon>
        <taxon>Streptophyta</taxon>
        <taxon>Embryophyta</taxon>
        <taxon>Tracheophyta</taxon>
        <taxon>Spermatophyta</taxon>
        <taxon>Magnoliopsida</taxon>
        <taxon>eudicotyledons</taxon>
        <taxon>Gunneridae</taxon>
        <taxon>Pentapetalae</taxon>
        <taxon>rosids</taxon>
        <taxon>fabids</taxon>
        <taxon>Fabales</taxon>
        <taxon>Fabaceae</taxon>
        <taxon>Papilionoideae</taxon>
        <taxon>50 kb inversion clade</taxon>
        <taxon>NPAAA clade</taxon>
        <taxon>Hologalegina</taxon>
        <taxon>IRL clade</taxon>
        <taxon>Trifolieae</taxon>
        <taxon>Trifolium</taxon>
    </lineage>
</organism>
<dbReference type="InterPro" id="IPR045851">
    <property type="entry name" value="AMP-bd_C_sf"/>
</dbReference>
<evidence type="ECO:0000313" key="5">
    <source>
        <dbReference type="EMBL" id="MCI65852.1"/>
    </source>
</evidence>
<keyword evidence="2" id="KW-0436">Ligase</keyword>
<dbReference type="Gene3D" id="2.30.38.10">
    <property type="entry name" value="Luciferase, Domain 3"/>
    <property type="match status" value="1"/>
</dbReference>
<dbReference type="AlphaFoldDB" id="A0A392TXL2"/>
<keyword evidence="3" id="KW-0547">Nucleotide-binding</keyword>
<sequence length="81" mass="8976">MFRGNTLMSGYFEDLKATEEAFKDGWFHSGDLAVKHSDGYIEIKDRLKDIIVSGGENISSIEVETVLYSHPAVLEAAVVAR</sequence>
<dbReference type="SUPFAM" id="SSF56801">
    <property type="entry name" value="Acetyl-CoA synthetase-like"/>
    <property type="match status" value="1"/>
</dbReference>
<name>A0A392TXL2_9FABA</name>
<evidence type="ECO:0000256" key="2">
    <source>
        <dbReference type="ARBA" id="ARBA00022598"/>
    </source>
</evidence>
<dbReference type="PANTHER" id="PTHR43859">
    <property type="entry name" value="ACYL-ACTIVATING ENZYME"/>
    <property type="match status" value="1"/>
</dbReference>
<evidence type="ECO:0000256" key="3">
    <source>
        <dbReference type="ARBA" id="ARBA00022741"/>
    </source>
</evidence>
<evidence type="ECO:0000313" key="6">
    <source>
        <dbReference type="Proteomes" id="UP000265520"/>
    </source>
</evidence>
<feature type="non-terminal residue" evidence="5">
    <location>
        <position position="81"/>
    </location>
</feature>
<evidence type="ECO:0000256" key="1">
    <source>
        <dbReference type="ARBA" id="ARBA00006432"/>
    </source>
</evidence>
<dbReference type="GO" id="GO:0016874">
    <property type="term" value="F:ligase activity"/>
    <property type="evidence" value="ECO:0007669"/>
    <property type="project" value="UniProtKB-KW"/>
</dbReference>
<comment type="caution">
    <text evidence="5">The sequence shown here is derived from an EMBL/GenBank/DDBJ whole genome shotgun (WGS) entry which is preliminary data.</text>
</comment>
<dbReference type="EMBL" id="LXQA010683925">
    <property type="protein sequence ID" value="MCI65852.1"/>
    <property type="molecule type" value="Genomic_DNA"/>
</dbReference>
<evidence type="ECO:0000256" key="4">
    <source>
        <dbReference type="ARBA" id="ARBA00022840"/>
    </source>
</evidence>
<proteinExistence type="inferred from homology"/>
<dbReference type="GO" id="GO:0005524">
    <property type="term" value="F:ATP binding"/>
    <property type="evidence" value="ECO:0007669"/>
    <property type="project" value="UniProtKB-KW"/>
</dbReference>
<reference evidence="5 6" key="1">
    <citation type="journal article" date="2018" name="Front. Plant Sci.">
        <title>Red Clover (Trifolium pratense) and Zigzag Clover (T. medium) - A Picture of Genomic Similarities and Differences.</title>
        <authorList>
            <person name="Dluhosova J."/>
            <person name="Istvanek J."/>
            <person name="Nedelnik J."/>
            <person name="Repkova J."/>
        </authorList>
    </citation>
    <scope>NUCLEOTIDE SEQUENCE [LARGE SCALE GENOMIC DNA]</scope>
    <source>
        <strain evidence="6">cv. 10/8</strain>
        <tissue evidence="5">Leaf</tissue>
    </source>
</reference>
<keyword evidence="4" id="KW-0067">ATP-binding</keyword>
<dbReference type="PANTHER" id="PTHR43859:SF5">
    <property type="entry name" value="ISOVALERATE--COA LIGASE AAE2"/>
    <property type="match status" value="1"/>
</dbReference>